<dbReference type="SUPFAM" id="SSF101941">
    <property type="entry name" value="NAC domain"/>
    <property type="match status" value="1"/>
</dbReference>
<dbReference type="Gene3D" id="2.170.150.80">
    <property type="entry name" value="NAC domain"/>
    <property type="match status" value="1"/>
</dbReference>
<feature type="compositionally biased region" description="Basic and acidic residues" evidence="5">
    <location>
        <begin position="362"/>
        <end position="379"/>
    </location>
</feature>
<dbReference type="GO" id="GO:0003677">
    <property type="term" value="F:DNA binding"/>
    <property type="evidence" value="ECO:0007669"/>
    <property type="project" value="UniProtKB-KW"/>
</dbReference>
<keyword evidence="8" id="KW-1185">Reference proteome</keyword>
<sequence>MAVPVPSVPSLVQAHQMTLSVPYGFTFSPEDHELIYILYRKVNGNNLPVDEDLIEERDLFGKEEPWEIFGRGPEKTRYFFVKLKKKGKSANGSNFVRTVGKGTWKGQDGQILIKDQQGRTIGFKKNLVYKGKGSNNNGRWFMKEYHLHGVSLQPLPKLNDYKIQSLGRKRPRPNLSAADAAMPNLSAADAPIMVELIAQEEPRIDKEGDQRMDRLGFGTEEAIGGNQDGEVFGSVSCAENSIIGPRANLSVADAAMPNLSVADAADAPIMVPNLSVADAADAPIMVESIAQGEPRIDKEGDQHMDRLGFGTEEAIGGNQDGEVFGSVSCAENPIIGRKRPRPNLSVADAADAPIMVESIAQEEPRIDKEGDQRMDRFGG</sequence>
<evidence type="ECO:0000313" key="7">
    <source>
        <dbReference type="EMBL" id="GFZ11482.1"/>
    </source>
</evidence>
<protein>
    <recommendedName>
        <fullName evidence="6">NAC domain-containing protein</fullName>
    </recommendedName>
</protein>
<name>A0A7J0GL39_9ERIC</name>
<feature type="domain" description="NAC" evidence="6">
    <location>
        <begin position="21"/>
        <end position="169"/>
    </location>
</feature>
<evidence type="ECO:0000313" key="8">
    <source>
        <dbReference type="Proteomes" id="UP000585474"/>
    </source>
</evidence>
<accession>A0A7J0GL39</accession>
<proteinExistence type="predicted"/>
<dbReference type="PANTHER" id="PTHR31719:SF164">
    <property type="entry name" value="NAC DOMAIN-CONTAINING PROTEIN"/>
    <property type="match status" value="1"/>
</dbReference>
<evidence type="ECO:0000256" key="2">
    <source>
        <dbReference type="ARBA" id="ARBA00023125"/>
    </source>
</evidence>
<evidence type="ECO:0000256" key="1">
    <source>
        <dbReference type="ARBA" id="ARBA00023015"/>
    </source>
</evidence>
<keyword evidence="1" id="KW-0805">Transcription regulation</keyword>
<dbReference type="GO" id="GO:0048731">
    <property type="term" value="P:system development"/>
    <property type="evidence" value="ECO:0007669"/>
    <property type="project" value="TreeGrafter"/>
</dbReference>
<evidence type="ECO:0000256" key="3">
    <source>
        <dbReference type="ARBA" id="ARBA00023163"/>
    </source>
</evidence>
<evidence type="ECO:0000256" key="5">
    <source>
        <dbReference type="SAM" id="MobiDB-lite"/>
    </source>
</evidence>
<dbReference type="PANTHER" id="PTHR31719">
    <property type="entry name" value="NAC TRANSCRIPTION FACTOR 56"/>
    <property type="match status" value="1"/>
</dbReference>
<evidence type="ECO:0000256" key="4">
    <source>
        <dbReference type="ARBA" id="ARBA00023242"/>
    </source>
</evidence>
<dbReference type="InterPro" id="IPR036093">
    <property type="entry name" value="NAC_dom_sf"/>
</dbReference>
<dbReference type="Proteomes" id="UP000585474">
    <property type="component" value="Unassembled WGS sequence"/>
</dbReference>
<keyword evidence="2" id="KW-0238">DNA-binding</keyword>
<reference evidence="7 8" key="1">
    <citation type="submission" date="2019-07" db="EMBL/GenBank/DDBJ databases">
        <title>De Novo Assembly of kiwifruit Actinidia rufa.</title>
        <authorList>
            <person name="Sugita-Konishi S."/>
            <person name="Sato K."/>
            <person name="Mori E."/>
            <person name="Abe Y."/>
            <person name="Kisaki G."/>
            <person name="Hamano K."/>
            <person name="Suezawa K."/>
            <person name="Otani M."/>
            <person name="Fukuda T."/>
            <person name="Manabe T."/>
            <person name="Gomi K."/>
            <person name="Tabuchi M."/>
            <person name="Akimitsu K."/>
            <person name="Kataoka I."/>
        </authorList>
    </citation>
    <scope>NUCLEOTIDE SEQUENCE [LARGE SCALE GENOMIC DNA]</scope>
    <source>
        <strain evidence="8">cv. Fuchu</strain>
    </source>
</reference>
<dbReference type="InterPro" id="IPR003441">
    <property type="entry name" value="NAC-dom"/>
</dbReference>
<dbReference type="PROSITE" id="PS51005">
    <property type="entry name" value="NAC"/>
    <property type="match status" value="1"/>
</dbReference>
<comment type="caution">
    <text evidence="7">The sequence shown here is derived from an EMBL/GenBank/DDBJ whole genome shotgun (WGS) entry which is preliminary data.</text>
</comment>
<evidence type="ECO:0000259" key="6">
    <source>
        <dbReference type="PROSITE" id="PS51005"/>
    </source>
</evidence>
<keyword evidence="4" id="KW-0539">Nucleus</keyword>
<dbReference type="EMBL" id="BJWL01000022">
    <property type="protein sequence ID" value="GFZ11482.1"/>
    <property type="molecule type" value="Genomic_DNA"/>
</dbReference>
<dbReference type="Pfam" id="PF02365">
    <property type="entry name" value="NAM"/>
    <property type="match status" value="1"/>
</dbReference>
<dbReference type="GO" id="GO:0006355">
    <property type="term" value="P:regulation of DNA-templated transcription"/>
    <property type="evidence" value="ECO:0007669"/>
    <property type="project" value="InterPro"/>
</dbReference>
<dbReference type="AlphaFoldDB" id="A0A7J0GL39"/>
<feature type="region of interest" description="Disordered" evidence="5">
    <location>
        <begin position="356"/>
        <end position="379"/>
    </location>
</feature>
<gene>
    <name evidence="7" type="ORF">Acr_22g0008800</name>
</gene>
<dbReference type="OrthoDB" id="774757at2759"/>
<organism evidence="7 8">
    <name type="scientific">Actinidia rufa</name>
    <dbReference type="NCBI Taxonomy" id="165716"/>
    <lineage>
        <taxon>Eukaryota</taxon>
        <taxon>Viridiplantae</taxon>
        <taxon>Streptophyta</taxon>
        <taxon>Embryophyta</taxon>
        <taxon>Tracheophyta</taxon>
        <taxon>Spermatophyta</taxon>
        <taxon>Magnoliopsida</taxon>
        <taxon>eudicotyledons</taxon>
        <taxon>Gunneridae</taxon>
        <taxon>Pentapetalae</taxon>
        <taxon>asterids</taxon>
        <taxon>Ericales</taxon>
        <taxon>Actinidiaceae</taxon>
        <taxon>Actinidia</taxon>
    </lineage>
</organism>
<keyword evidence="3" id="KW-0804">Transcription</keyword>